<sequence>MVKNDPKTGEEVSTIAHFRSKTHKLIGIDDTEESLDIMKEKMLKSFSEYQKRGSGRSVRMVDLFEIRIGEFRPLRGKGHMPLPKPIEKKKAIINMKNTDDECFKWAVTRALNLINIHPKRISKELEEQSKELNWEGTEFPTPLNNIKKFEENNNIGVNVFRADESLKEGLQDKPRTGSNVVLHSTRIRLGRCAEADGSGIGAYLRSGYVPIH</sequence>
<proteinExistence type="predicted"/>
<evidence type="ECO:0000313" key="1">
    <source>
        <dbReference type="EMBL" id="CAB3989184.1"/>
    </source>
</evidence>
<evidence type="ECO:0000313" key="2">
    <source>
        <dbReference type="Proteomes" id="UP001152795"/>
    </source>
</evidence>
<keyword evidence="2" id="KW-1185">Reference proteome</keyword>
<reference evidence="1" key="1">
    <citation type="submission" date="2020-04" db="EMBL/GenBank/DDBJ databases">
        <authorList>
            <person name="Alioto T."/>
            <person name="Alioto T."/>
            <person name="Gomez Garrido J."/>
        </authorList>
    </citation>
    <scope>NUCLEOTIDE SEQUENCE</scope>
    <source>
        <strain evidence="1">A484AB</strain>
    </source>
</reference>
<organism evidence="1 2">
    <name type="scientific">Paramuricea clavata</name>
    <name type="common">Red gorgonian</name>
    <name type="synonym">Violescent sea-whip</name>
    <dbReference type="NCBI Taxonomy" id="317549"/>
    <lineage>
        <taxon>Eukaryota</taxon>
        <taxon>Metazoa</taxon>
        <taxon>Cnidaria</taxon>
        <taxon>Anthozoa</taxon>
        <taxon>Octocorallia</taxon>
        <taxon>Malacalcyonacea</taxon>
        <taxon>Plexauridae</taxon>
        <taxon>Paramuricea</taxon>
    </lineage>
</organism>
<protein>
    <submittedName>
        <fullName evidence="1">Uncharacterized protein</fullName>
    </submittedName>
</protein>
<gene>
    <name evidence="1" type="ORF">PACLA_8A055853</name>
</gene>
<dbReference type="PANTHER" id="PTHR31511:SF12">
    <property type="entry name" value="RHO TERMINATION FACTOR N-TERMINAL DOMAIN-CONTAINING PROTEIN"/>
    <property type="match status" value="1"/>
</dbReference>
<dbReference type="Proteomes" id="UP001152795">
    <property type="component" value="Unassembled WGS sequence"/>
</dbReference>
<dbReference type="AlphaFoldDB" id="A0A6S7G7C5"/>
<dbReference type="EMBL" id="CACRXK020001441">
    <property type="protein sequence ID" value="CAB3989184.1"/>
    <property type="molecule type" value="Genomic_DNA"/>
</dbReference>
<dbReference type="PANTHER" id="PTHR31511">
    <property type="entry name" value="PROTEIN CBG23764"/>
    <property type="match status" value="1"/>
</dbReference>
<name>A0A6S7G7C5_PARCT</name>
<comment type="caution">
    <text evidence="1">The sequence shown here is derived from an EMBL/GenBank/DDBJ whole genome shotgun (WGS) entry which is preliminary data.</text>
</comment>
<accession>A0A6S7G7C5</accession>
<dbReference type="OrthoDB" id="2419425at2759"/>